<dbReference type="SUPFAM" id="SSF46689">
    <property type="entry name" value="Homeodomain-like"/>
    <property type="match status" value="1"/>
</dbReference>
<dbReference type="InterPro" id="IPR050624">
    <property type="entry name" value="HTH-type_Tx_Regulator"/>
</dbReference>
<evidence type="ECO:0000313" key="5">
    <source>
        <dbReference type="Proteomes" id="UP001165498"/>
    </source>
</evidence>
<evidence type="ECO:0000256" key="2">
    <source>
        <dbReference type="PROSITE-ProRule" id="PRU00335"/>
    </source>
</evidence>
<organism evidence="4 5">
    <name type="scientific">Tahibacter harae</name>
    <dbReference type="NCBI Taxonomy" id="2963937"/>
    <lineage>
        <taxon>Bacteria</taxon>
        <taxon>Pseudomonadati</taxon>
        <taxon>Pseudomonadota</taxon>
        <taxon>Gammaproteobacteria</taxon>
        <taxon>Lysobacterales</taxon>
        <taxon>Rhodanobacteraceae</taxon>
        <taxon>Tahibacter</taxon>
    </lineage>
</organism>
<dbReference type="Pfam" id="PF00440">
    <property type="entry name" value="TetR_N"/>
    <property type="match status" value="1"/>
</dbReference>
<sequence>MSSSPQKTDPRRQRTRDELLSAFFTLVLSRRYHEIRVADVLAAAGVGRSTFYEHFRNKDELLSAALYGPFSILAGIVSAEAGTARVAGILQHFWENRALARSIFHGAALRVVRRALIAQIESSLARQYRSRLRIPPRLAAHALADGMFSPIVAWLSGEAACSAGDLAAALQLSATATLRALQVSAGADESVRAG</sequence>
<dbReference type="Proteomes" id="UP001165498">
    <property type="component" value="Unassembled WGS sequence"/>
</dbReference>
<feature type="DNA-binding region" description="H-T-H motif" evidence="2">
    <location>
        <begin position="36"/>
        <end position="55"/>
    </location>
</feature>
<dbReference type="PANTHER" id="PTHR43479">
    <property type="entry name" value="ACREF/ENVCD OPERON REPRESSOR-RELATED"/>
    <property type="match status" value="1"/>
</dbReference>
<dbReference type="EMBL" id="JANFQO010000006">
    <property type="protein sequence ID" value="MCQ4164719.1"/>
    <property type="molecule type" value="Genomic_DNA"/>
</dbReference>
<dbReference type="InterPro" id="IPR009057">
    <property type="entry name" value="Homeodomain-like_sf"/>
</dbReference>
<keyword evidence="5" id="KW-1185">Reference proteome</keyword>
<accession>A0ABT1QR13</accession>
<reference evidence="4" key="1">
    <citation type="submission" date="2022-07" db="EMBL/GenBank/DDBJ databases">
        <title>Tahibacter sp., a new gammaproteobacterium isolated from the silt sample collected at pig farm.</title>
        <authorList>
            <person name="Chen H."/>
        </authorList>
    </citation>
    <scope>NUCLEOTIDE SEQUENCE</scope>
    <source>
        <strain evidence="4">P2K</strain>
    </source>
</reference>
<proteinExistence type="predicted"/>
<dbReference type="InterPro" id="IPR001647">
    <property type="entry name" value="HTH_TetR"/>
</dbReference>
<evidence type="ECO:0000313" key="4">
    <source>
        <dbReference type="EMBL" id="MCQ4164719.1"/>
    </source>
</evidence>
<protein>
    <submittedName>
        <fullName evidence="4">TetR/AcrR family transcriptional regulator</fullName>
    </submittedName>
</protein>
<dbReference type="Gene3D" id="1.10.357.10">
    <property type="entry name" value="Tetracycline Repressor, domain 2"/>
    <property type="match status" value="1"/>
</dbReference>
<dbReference type="PROSITE" id="PS50977">
    <property type="entry name" value="HTH_TETR_2"/>
    <property type="match status" value="1"/>
</dbReference>
<comment type="caution">
    <text evidence="4">The sequence shown here is derived from an EMBL/GenBank/DDBJ whole genome shotgun (WGS) entry which is preliminary data.</text>
</comment>
<dbReference type="RefSeq" id="WP_255913614.1">
    <property type="nucleotide sequence ID" value="NZ_JANFQO010000006.1"/>
</dbReference>
<feature type="domain" description="HTH tetR-type" evidence="3">
    <location>
        <begin position="13"/>
        <end position="73"/>
    </location>
</feature>
<gene>
    <name evidence="4" type="ORF">NM961_08355</name>
</gene>
<name>A0ABT1QR13_9GAMM</name>
<dbReference type="PANTHER" id="PTHR43479:SF11">
    <property type="entry name" value="ACREF_ENVCD OPERON REPRESSOR-RELATED"/>
    <property type="match status" value="1"/>
</dbReference>
<keyword evidence="1 2" id="KW-0238">DNA-binding</keyword>
<evidence type="ECO:0000259" key="3">
    <source>
        <dbReference type="PROSITE" id="PS50977"/>
    </source>
</evidence>
<evidence type="ECO:0000256" key="1">
    <source>
        <dbReference type="ARBA" id="ARBA00023125"/>
    </source>
</evidence>